<keyword evidence="3" id="KW-0547">Nucleotide-binding</keyword>
<dbReference type="SUPFAM" id="SSF56112">
    <property type="entry name" value="Protein kinase-like (PK-like)"/>
    <property type="match status" value="1"/>
</dbReference>
<feature type="domain" description="Protein kinase" evidence="6">
    <location>
        <begin position="1"/>
        <end position="243"/>
    </location>
</feature>
<dbReference type="InterPro" id="IPR000719">
    <property type="entry name" value="Prot_kinase_dom"/>
</dbReference>
<sequence length="304" mass="32249">MEFATAWAADAQPQTDLDLSTFCHPYIVSTLGVELMPGGLSMVMEFKEGVQTLDRLQESHGGRLPQSVARTLFQQLMLALEFCHLRGLSNRDCKITDLLVHVDPGSGDATLQLTDFSFAKDSDKDADSNPMAQHGSVLFAAPEVITASSAARYSGCSADVWSAGVVLCTLLFGCHPHLGQEDLDQAPGDQILVIMTNAARGAIMVPPEEAAAQPEAFALMVSMLQVDPSRRPTASQVLSHPWMRAGLAGELGQLNAALLADTRLAAESEARGRAVRERVTALLDSLLGSRPGGSAPGARQGARG</sequence>
<keyword evidence="4" id="KW-0418">Kinase</keyword>
<evidence type="ECO:0000313" key="7">
    <source>
        <dbReference type="EMBL" id="KAG2489142.1"/>
    </source>
</evidence>
<evidence type="ECO:0000313" key="8">
    <source>
        <dbReference type="Proteomes" id="UP000612055"/>
    </source>
</evidence>
<organism evidence="7 8">
    <name type="scientific">Edaphochlamys debaryana</name>
    <dbReference type="NCBI Taxonomy" id="47281"/>
    <lineage>
        <taxon>Eukaryota</taxon>
        <taxon>Viridiplantae</taxon>
        <taxon>Chlorophyta</taxon>
        <taxon>core chlorophytes</taxon>
        <taxon>Chlorophyceae</taxon>
        <taxon>CS clade</taxon>
        <taxon>Chlamydomonadales</taxon>
        <taxon>Chlamydomonadales incertae sedis</taxon>
        <taxon>Edaphochlamys</taxon>
    </lineage>
</organism>
<dbReference type="OrthoDB" id="410920at2759"/>
<evidence type="ECO:0000259" key="6">
    <source>
        <dbReference type="PROSITE" id="PS50011"/>
    </source>
</evidence>
<keyword evidence="5" id="KW-0067">ATP-binding</keyword>
<dbReference type="GO" id="GO:0005737">
    <property type="term" value="C:cytoplasm"/>
    <property type="evidence" value="ECO:0007669"/>
    <property type="project" value="TreeGrafter"/>
</dbReference>
<dbReference type="EMBL" id="JAEHOE010000076">
    <property type="protein sequence ID" value="KAG2489142.1"/>
    <property type="molecule type" value="Genomic_DNA"/>
</dbReference>
<gene>
    <name evidence="7" type="ORF">HYH03_012368</name>
</gene>
<evidence type="ECO:0000256" key="1">
    <source>
        <dbReference type="ARBA" id="ARBA00022527"/>
    </source>
</evidence>
<dbReference type="Proteomes" id="UP000612055">
    <property type="component" value="Unassembled WGS sequence"/>
</dbReference>
<dbReference type="GO" id="GO:0004674">
    <property type="term" value="F:protein serine/threonine kinase activity"/>
    <property type="evidence" value="ECO:0007669"/>
    <property type="project" value="UniProtKB-KW"/>
</dbReference>
<dbReference type="GO" id="GO:0035556">
    <property type="term" value="P:intracellular signal transduction"/>
    <property type="evidence" value="ECO:0007669"/>
    <property type="project" value="TreeGrafter"/>
</dbReference>
<comment type="caution">
    <text evidence="7">The sequence shown here is derived from an EMBL/GenBank/DDBJ whole genome shotgun (WGS) entry which is preliminary data.</text>
</comment>
<dbReference type="SMART" id="SM00220">
    <property type="entry name" value="S_TKc"/>
    <property type="match status" value="1"/>
</dbReference>
<keyword evidence="2" id="KW-0808">Transferase</keyword>
<name>A0A835XT14_9CHLO</name>
<evidence type="ECO:0000256" key="4">
    <source>
        <dbReference type="ARBA" id="ARBA00022777"/>
    </source>
</evidence>
<dbReference type="PANTHER" id="PTHR24346">
    <property type="entry name" value="MAP/MICROTUBULE AFFINITY-REGULATING KINASE"/>
    <property type="match status" value="1"/>
</dbReference>
<dbReference type="AlphaFoldDB" id="A0A835XT14"/>
<evidence type="ECO:0000256" key="2">
    <source>
        <dbReference type="ARBA" id="ARBA00022679"/>
    </source>
</evidence>
<keyword evidence="8" id="KW-1185">Reference proteome</keyword>
<dbReference type="PANTHER" id="PTHR24346:SF82">
    <property type="entry name" value="KP78A-RELATED"/>
    <property type="match status" value="1"/>
</dbReference>
<evidence type="ECO:0000256" key="5">
    <source>
        <dbReference type="ARBA" id="ARBA00022840"/>
    </source>
</evidence>
<dbReference type="Gene3D" id="1.10.510.10">
    <property type="entry name" value="Transferase(Phosphotransferase) domain 1"/>
    <property type="match status" value="1"/>
</dbReference>
<dbReference type="GO" id="GO:0005524">
    <property type="term" value="F:ATP binding"/>
    <property type="evidence" value="ECO:0007669"/>
    <property type="project" value="UniProtKB-KW"/>
</dbReference>
<dbReference type="InterPro" id="IPR011009">
    <property type="entry name" value="Kinase-like_dom_sf"/>
</dbReference>
<reference evidence="7" key="1">
    <citation type="journal article" date="2020" name="bioRxiv">
        <title>Comparative genomics of Chlamydomonas.</title>
        <authorList>
            <person name="Craig R.J."/>
            <person name="Hasan A.R."/>
            <person name="Ness R.W."/>
            <person name="Keightley P.D."/>
        </authorList>
    </citation>
    <scope>NUCLEOTIDE SEQUENCE</scope>
    <source>
        <strain evidence="7">CCAP 11/70</strain>
    </source>
</reference>
<proteinExistence type="predicted"/>
<keyword evidence="1" id="KW-0723">Serine/threonine-protein kinase</keyword>
<evidence type="ECO:0000256" key="3">
    <source>
        <dbReference type="ARBA" id="ARBA00022741"/>
    </source>
</evidence>
<protein>
    <recommendedName>
        <fullName evidence="6">Protein kinase domain-containing protein</fullName>
    </recommendedName>
</protein>
<dbReference type="Pfam" id="PF00069">
    <property type="entry name" value="Pkinase"/>
    <property type="match status" value="1"/>
</dbReference>
<dbReference type="PROSITE" id="PS50011">
    <property type="entry name" value="PROTEIN_KINASE_DOM"/>
    <property type="match status" value="1"/>
</dbReference>
<accession>A0A835XT14</accession>